<name>A0A7X1BU78_9ENTR</name>
<organism evidence="1 2">
    <name type="scientific">Citrobacter cronae</name>
    <dbReference type="NCBI Taxonomy" id="1748967"/>
    <lineage>
        <taxon>Bacteria</taxon>
        <taxon>Pseudomonadati</taxon>
        <taxon>Pseudomonadota</taxon>
        <taxon>Gammaproteobacteria</taxon>
        <taxon>Enterobacterales</taxon>
        <taxon>Enterobacteriaceae</taxon>
        <taxon>Citrobacter</taxon>
        <taxon>Citrobacter freundii complex</taxon>
    </lineage>
</organism>
<gene>
    <name evidence="1" type="ORF">H7I73_24205</name>
</gene>
<sequence length="217" mass="25303">MNDRFYMLCLRETVGTNASFHCRNGNGYSSNIDAAHVYTLQEAQERWNKGRPIDLPVAADCVDELAIWHVDCQQLPGESLIEPGCTQYVAYVKGEWDGNDVYWLAGTELPTTDFTKAYIHPFAVTTSEGLIWLPYHLANKVKRRTFCINRLDRRKMIQARGLRQPDWLKRQKRRDRTSTGKTRWNCPCCGRISWQLNPYDFDGCSNYMCENWNKNVY</sequence>
<dbReference type="Proteomes" id="UP000548504">
    <property type="component" value="Unassembled WGS sequence"/>
</dbReference>
<proteinExistence type="predicted"/>
<reference evidence="1 2" key="1">
    <citation type="submission" date="2020-08" db="EMBL/GenBank/DDBJ databases">
        <title>Emergence and comparative genomics analysis of Citrobacter in Fennec fox imported from North Africa to China.</title>
        <authorList>
            <person name="Zheng B."/>
        </authorList>
    </citation>
    <scope>NUCLEOTIDE SEQUENCE [LARGE SCALE GENOMIC DNA]</scope>
    <source>
        <strain evidence="1 2">FF141</strain>
    </source>
</reference>
<accession>A0A7X1BU78</accession>
<evidence type="ECO:0000313" key="1">
    <source>
        <dbReference type="EMBL" id="MBC2622747.1"/>
    </source>
</evidence>
<dbReference type="AlphaFoldDB" id="A0A7X1BU78"/>
<comment type="caution">
    <text evidence="1">The sequence shown here is derived from an EMBL/GenBank/DDBJ whole genome shotgun (WGS) entry which is preliminary data.</text>
</comment>
<protein>
    <submittedName>
        <fullName evidence="1">Uncharacterized protein</fullName>
    </submittedName>
</protein>
<dbReference type="RefSeq" id="WP_071667176.1">
    <property type="nucleotide sequence ID" value="NZ_JACLAG010000010.1"/>
</dbReference>
<evidence type="ECO:0000313" key="2">
    <source>
        <dbReference type="Proteomes" id="UP000548504"/>
    </source>
</evidence>
<dbReference type="EMBL" id="JACLAG010000010">
    <property type="protein sequence ID" value="MBC2622747.1"/>
    <property type="molecule type" value="Genomic_DNA"/>
</dbReference>